<dbReference type="Pfam" id="PF20434">
    <property type="entry name" value="BD-FAE"/>
    <property type="match status" value="1"/>
</dbReference>
<dbReference type="PANTHER" id="PTHR48081">
    <property type="entry name" value="AB HYDROLASE SUPERFAMILY PROTEIN C4A8.06C"/>
    <property type="match status" value="1"/>
</dbReference>
<comment type="caution">
    <text evidence="3">The sequence shown here is derived from an EMBL/GenBank/DDBJ whole genome shotgun (WGS) entry which is preliminary data.</text>
</comment>
<dbReference type="Gene3D" id="3.40.50.1820">
    <property type="entry name" value="alpha/beta hydrolase"/>
    <property type="match status" value="1"/>
</dbReference>
<proteinExistence type="predicted"/>
<dbReference type="PANTHER" id="PTHR48081:SF33">
    <property type="entry name" value="KYNURENINE FORMAMIDASE"/>
    <property type="match status" value="1"/>
</dbReference>
<evidence type="ECO:0000256" key="1">
    <source>
        <dbReference type="ARBA" id="ARBA00022801"/>
    </source>
</evidence>
<dbReference type="InterPro" id="IPR049492">
    <property type="entry name" value="BD-FAE-like_dom"/>
</dbReference>
<dbReference type="Proteomes" id="UP001501175">
    <property type="component" value="Unassembled WGS sequence"/>
</dbReference>
<dbReference type="SUPFAM" id="SSF53474">
    <property type="entry name" value="alpha/beta-Hydrolases"/>
    <property type="match status" value="1"/>
</dbReference>
<protein>
    <recommendedName>
        <fullName evidence="2">BD-FAE-like domain-containing protein</fullName>
    </recommendedName>
</protein>
<organism evidence="3 4">
    <name type="scientific">Nibrella saemangeumensis</name>
    <dbReference type="NCBI Taxonomy" id="1084526"/>
    <lineage>
        <taxon>Bacteria</taxon>
        <taxon>Pseudomonadati</taxon>
        <taxon>Bacteroidota</taxon>
        <taxon>Cytophagia</taxon>
        <taxon>Cytophagales</taxon>
        <taxon>Spirosomataceae</taxon>
        <taxon>Nibrella</taxon>
    </lineage>
</organism>
<dbReference type="EMBL" id="BAABHD010000084">
    <property type="protein sequence ID" value="GAA4470532.1"/>
    <property type="molecule type" value="Genomic_DNA"/>
</dbReference>
<dbReference type="InterPro" id="IPR050300">
    <property type="entry name" value="GDXG_lipolytic_enzyme"/>
</dbReference>
<keyword evidence="1" id="KW-0378">Hydrolase</keyword>
<sequence length="293" mass="32523">MTLLRLLWQIPVALTVLVSLLLLINECAMARAGHRTKDIPYINTGMPYFSPDRHTLDVYSPRDDKSHPVVLFIHGGSWNSGSKNIYTFVGRRLAAQGVIGVIINYRLAPAVTVPAMAEDCARAVVWTQQNIAGYGGDPNRIYVMGHSAGGGLAALLATNDALFMGRGLATNPVKGAILDDPGGLDMFDYLQKMEYPNDEQYLVPFGKDSTVWRTVSPLYHLQADTPPMLVYVGEKTYPSILNSTDKFRRQLQQLGIRHKFTTLPGKSHIGMVLQLFWRKNIIYKDLLTFVGVG</sequence>
<evidence type="ECO:0000313" key="3">
    <source>
        <dbReference type="EMBL" id="GAA4470532.1"/>
    </source>
</evidence>
<feature type="domain" description="BD-FAE-like" evidence="2">
    <location>
        <begin position="56"/>
        <end position="235"/>
    </location>
</feature>
<reference evidence="4" key="1">
    <citation type="journal article" date="2019" name="Int. J. Syst. Evol. Microbiol.">
        <title>The Global Catalogue of Microorganisms (GCM) 10K type strain sequencing project: providing services to taxonomists for standard genome sequencing and annotation.</title>
        <authorList>
            <consortium name="The Broad Institute Genomics Platform"/>
            <consortium name="The Broad Institute Genome Sequencing Center for Infectious Disease"/>
            <person name="Wu L."/>
            <person name="Ma J."/>
        </authorList>
    </citation>
    <scope>NUCLEOTIDE SEQUENCE [LARGE SCALE GENOMIC DNA]</scope>
    <source>
        <strain evidence="4">JCM 17927</strain>
    </source>
</reference>
<dbReference type="RefSeq" id="WP_345250079.1">
    <property type="nucleotide sequence ID" value="NZ_BAABHD010000084.1"/>
</dbReference>
<evidence type="ECO:0000259" key="2">
    <source>
        <dbReference type="Pfam" id="PF20434"/>
    </source>
</evidence>
<dbReference type="InterPro" id="IPR029058">
    <property type="entry name" value="AB_hydrolase_fold"/>
</dbReference>
<gene>
    <name evidence="3" type="ORF">GCM10023189_59270</name>
</gene>
<keyword evidence="4" id="KW-1185">Reference proteome</keyword>
<name>A0ABP8NT06_9BACT</name>
<evidence type="ECO:0000313" key="4">
    <source>
        <dbReference type="Proteomes" id="UP001501175"/>
    </source>
</evidence>
<accession>A0ABP8NT06</accession>